<reference evidence="2 3" key="1">
    <citation type="submission" date="2013-02" db="EMBL/GenBank/DDBJ databases">
        <title>Draft Genome Sequence of Streptomyces aurantiacus, Which Produces Setomimycin.</title>
        <authorList>
            <person name="Gruening B.A."/>
            <person name="Praeg A."/>
            <person name="Erxleben A."/>
            <person name="Guenther S."/>
            <person name="Mueller M."/>
        </authorList>
    </citation>
    <scope>NUCLEOTIDE SEQUENCE [LARGE SCALE GENOMIC DNA]</scope>
    <source>
        <strain evidence="2 3">JA 4570</strain>
    </source>
</reference>
<dbReference type="RefSeq" id="WP_016638689.1">
    <property type="nucleotide sequence ID" value="NZ_AOPZ01000019.1"/>
</dbReference>
<gene>
    <name evidence="2" type="ORF">STRAU_0555</name>
</gene>
<keyword evidence="1" id="KW-0472">Membrane</keyword>
<accession>S4A6A0</accession>
<evidence type="ECO:0000313" key="2">
    <source>
        <dbReference type="EMBL" id="EPH46305.1"/>
    </source>
</evidence>
<proteinExistence type="predicted"/>
<dbReference type="OrthoDB" id="5194370at2"/>
<feature type="transmembrane region" description="Helical" evidence="1">
    <location>
        <begin position="612"/>
        <end position="632"/>
    </location>
</feature>
<organism evidence="2 3">
    <name type="scientific">Streptomyces aurantiacus JA 4570</name>
    <dbReference type="NCBI Taxonomy" id="1286094"/>
    <lineage>
        <taxon>Bacteria</taxon>
        <taxon>Bacillati</taxon>
        <taxon>Actinomycetota</taxon>
        <taxon>Actinomycetes</taxon>
        <taxon>Kitasatosporales</taxon>
        <taxon>Streptomycetaceae</taxon>
        <taxon>Streptomyces</taxon>
        <taxon>Streptomyces aurantiacus group</taxon>
    </lineage>
</organism>
<comment type="caution">
    <text evidence="2">The sequence shown here is derived from an EMBL/GenBank/DDBJ whole genome shotgun (WGS) entry which is preliminary data.</text>
</comment>
<name>S4A6A0_9ACTN</name>
<dbReference type="PATRIC" id="fig|1286094.4.peg.541"/>
<evidence type="ECO:0008006" key="4">
    <source>
        <dbReference type="Google" id="ProtNLM"/>
    </source>
</evidence>
<dbReference type="AlphaFoldDB" id="S4A6A0"/>
<protein>
    <recommendedName>
        <fullName evidence="4">Membrane-associated oxidoreductase</fullName>
    </recommendedName>
</protein>
<keyword evidence="1" id="KW-1133">Transmembrane helix</keyword>
<evidence type="ECO:0000313" key="3">
    <source>
        <dbReference type="Proteomes" id="UP000014629"/>
    </source>
</evidence>
<keyword evidence="3" id="KW-1185">Reference proteome</keyword>
<dbReference type="Proteomes" id="UP000014629">
    <property type="component" value="Unassembled WGS sequence"/>
</dbReference>
<evidence type="ECO:0000256" key="1">
    <source>
        <dbReference type="SAM" id="Phobius"/>
    </source>
</evidence>
<sequence>MNKELLARGTHVDLRPVPGERVDAGDGEYWGDERAVDAAFLAELLTRPNGSDGGTHRAVWLAGARVTGALDLEAAHLSRPLHLEDCYFESPEPVLMNDARAFTVQLPGCHVPGFHANCLQTQGDVCLGKGFTATGEVQVCGAHIQGALDCDDGVFHNAGGTAVDASGMIADGGIWFEGARVTGLLDLVSARTGGQLNCTNGAFDNRAAGDENPTALRAYGIAVADSVFLRTEKGGEFEAYGEVVLRNAQIGGDLDCSGGRFHHAGGHSEGRAIDAYAMTCAGTVLCHEDFTAHGGVMLHGARVGGNLQCRKGTFISATESVLALDAQCVAVDGNVNLREGFDARGGVSFLNARVGGDLSCTGGQFRRGPGSSKYALRLLGADITRRVRFLPTHVDGIVDLRMTKVGGWQDAAKSWDDDSQVRLNGFTYTSIDGMEQPTPVRRHLAWPARDTDGMEPSMPVRRRLAWLARDIDGFAPQPYRQLADVYQREGNERDARRVRVAAQLRRRDRPHRVFGRLQWPFRMAWTGMLWATVGFGYRPWRILLPIGGLYCLGWWLFDRAAGLGQIHRSKTVSSEVDFHSGRYAADLLIPGAGLGERARFYAVGDAANYASFYTLAGWALAAMLIAGLTGVFKRL</sequence>
<dbReference type="EMBL" id="AOPZ01000019">
    <property type="protein sequence ID" value="EPH46305.1"/>
    <property type="molecule type" value="Genomic_DNA"/>
</dbReference>
<keyword evidence="1" id="KW-0812">Transmembrane</keyword>